<keyword evidence="4" id="KW-1185">Reference proteome</keyword>
<feature type="compositionally biased region" description="Pro residues" evidence="1">
    <location>
        <begin position="262"/>
        <end position="271"/>
    </location>
</feature>
<feature type="domain" description="C2H2-type" evidence="2">
    <location>
        <begin position="141"/>
        <end position="161"/>
    </location>
</feature>
<feature type="region of interest" description="Disordered" evidence="1">
    <location>
        <begin position="203"/>
        <end position="271"/>
    </location>
</feature>
<dbReference type="EMBL" id="CAWUPB010001195">
    <property type="protein sequence ID" value="CAK7355534.1"/>
    <property type="molecule type" value="Genomic_DNA"/>
</dbReference>
<feature type="region of interest" description="Disordered" evidence="1">
    <location>
        <begin position="1"/>
        <end position="64"/>
    </location>
</feature>
<accession>A0AAV1SS56</accession>
<dbReference type="AlphaFoldDB" id="A0AAV1SS56"/>
<proteinExistence type="predicted"/>
<reference evidence="3 4" key="1">
    <citation type="submission" date="2024-01" db="EMBL/GenBank/DDBJ databases">
        <authorList>
            <person name="Waweru B."/>
        </authorList>
    </citation>
    <scope>NUCLEOTIDE SEQUENCE [LARGE SCALE GENOMIC DNA]</scope>
</reference>
<evidence type="ECO:0000313" key="4">
    <source>
        <dbReference type="Proteomes" id="UP001314170"/>
    </source>
</evidence>
<dbReference type="InterPro" id="IPR013087">
    <property type="entry name" value="Znf_C2H2_type"/>
</dbReference>
<feature type="compositionally biased region" description="Low complexity" evidence="1">
    <location>
        <begin position="234"/>
        <end position="256"/>
    </location>
</feature>
<dbReference type="PANTHER" id="PTHR47591:SF13">
    <property type="entry name" value="OS02G0293900 PROTEIN"/>
    <property type="match status" value="1"/>
</dbReference>
<organism evidence="3 4">
    <name type="scientific">Dovyalis caffra</name>
    <dbReference type="NCBI Taxonomy" id="77055"/>
    <lineage>
        <taxon>Eukaryota</taxon>
        <taxon>Viridiplantae</taxon>
        <taxon>Streptophyta</taxon>
        <taxon>Embryophyta</taxon>
        <taxon>Tracheophyta</taxon>
        <taxon>Spermatophyta</taxon>
        <taxon>Magnoliopsida</taxon>
        <taxon>eudicotyledons</taxon>
        <taxon>Gunneridae</taxon>
        <taxon>Pentapetalae</taxon>
        <taxon>rosids</taxon>
        <taxon>fabids</taxon>
        <taxon>Malpighiales</taxon>
        <taxon>Salicaceae</taxon>
        <taxon>Flacourtieae</taxon>
        <taxon>Dovyalis</taxon>
    </lineage>
</organism>
<feature type="compositionally biased region" description="Low complexity" evidence="1">
    <location>
        <begin position="1"/>
        <end position="22"/>
    </location>
</feature>
<dbReference type="Proteomes" id="UP001314170">
    <property type="component" value="Unassembled WGS sequence"/>
</dbReference>
<evidence type="ECO:0000259" key="2">
    <source>
        <dbReference type="PROSITE" id="PS00028"/>
    </source>
</evidence>
<feature type="region of interest" description="Disordered" evidence="1">
    <location>
        <begin position="83"/>
        <end position="139"/>
    </location>
</feature>
<protein>
    <recommendedName>
        <fullName evidence="2">C2H2-type domain-containing protein</fullName>
    </recommendedName>
</protein>
<evidence type="ECO:0000313" key="3">
    <source>
        <dbReference type="EMBL" id="CAK7355534.1"/>
    </source>
</evidence>
<gene>
    <name evidence="3" type="ORF">DCAF_LOCUS25794</name>
</gene>
<evidence type="ECO:0000256" key="1">
    <source>
        <dbReference type="SAM" id="MobiDB-lite"/>
    </source>
</evidence>
<sequence>MANSNDSNSNTTANNDAAAPNKPNEEPQQANSPRRNPNNQDQDAVITPEPMPRGSSAGTEFGGSSTMVTAAAAADPVPLGTNIGGSGAVVDLTPDDEESKSEGSMKKLAKTEDGTEGQSSCMPVPKRARAEMDAPPSEPMCSICSRRFYSWKAVFRHLRTHPEREWRGAFPPPPEGRAERDENALQIQLAPTLLNVARETLDKMNEDPNPSLGAAGPSTAIQERGRFDLNARPIDSGASGSSGSSSSSIASSSSDGFDLNKPPSPPPPRGS</sequence>
<feature type="compositionally biased region" description="Basic and acidic residues" evidence="1">
    <location>
        <begin position="100"/>
        <end position="113"/>
    </location>
</feature>
<feature type="compositionally biased region" description="Polar residues" evidence="1">
    <location>
        <begin position="26"/>
        <end position="42"/>
    </location>
</feature>
<comment type="caution">
    <text evidence="3">The sequence shown here is derived from an EMBL/GenBank/DDBJ whole genome shotgun (WGS) entry which is preliminary data.</text>
</comment>
<dbReference type="PROSITE" id="PS00028">
    <property type="entry name" value="ZINC_FINGER_C2H2_1"/>
    <property type="match status" value="1"/>
</dbReference>
<dbReference type="PANTHER" id="PTHR47591">
    <property type="entry name" value="ZINC FINGER PROTEIN ZAT2-RELATED"/>
    <property type="match status" value="1"/>
</dbReference>
<name>A0AAV1SS56_9ROSI</name>